<dbReference type="PANTHER" id="PTHR31061:SF24">
    <property type="entry name" value="LD22376P"/>
    <property type="match status" value="1"/>
</dbReference>
<keyword evidence="1" id="KW-1133">Transmembrane helix</keyword>
<evidence type="ECO:0000313" key="3">
    <source>
        <dbReference type="EMBL" id="MBW4865263.1"/>
    </source>
</evidence>
<feature type="transmembrane region" description="Helical" evidence="1">
    <location>
        <begin position="12"/>
        <end position="32"/>
    </location>
</feature>
<feature type="transmembrane region" description="Helical" evidence="1">
    <location>
        <begin position="328"/>
        <end position="351"/>
    </location>
</feature>
<gene>
    <name evidence="3" type="ORF">KZY68_04365</name>
</gene>
<proteinExistence type="predicted"/>
<feature type="transmembrane region" description="Helical" evidence="1">
    <location>
        <begin position="286"/>
        <end position="308"/>
    </location>
</feature>
<name>A0AAW4NT96_9BACT</name>
<dbReference type="EMBL" id="JAHXRF010000005">
    <property type="protein sequence ID" value="MBW4865263.1"/>
    <property type="molecule type" value="Genomic_DNA"/>
</dbReference>
<dbReference type="AlphaFoldDB" id="A0AAW4NT96"/>
<feature type="transmembrane region" description="Helical" evidence="1">
    <location>
        <begin position="44"/>
        <end position="65"/>
    </location>
</feature>
<dbReference type="Proteomes" id="UP001196873">
    <property type="component" value="Unassembled WGS sequence"/>
</dbReference>
<dbReference type="InterPro" id="IPR032176">
    <property type="entry name" value="DUF5009"/>
</dbReference>
<dbReference type="PANTHER" id="PTHR31061">
    <property type="entry name" value="LD22376P"/>
    <property type="match status" value="1"/>
</dbReference>
<organism evidence="3 4">
    <name type="scientific">Segatella salivae</name>
    <dbReference type="NCBI Taxonomy" id="228604"/>
    <lineage>
        <taxon>Bacteria</taxon>
        <taxon>Pseudomonadati</taxon>
        <taxon>Bacteroidota</taxon>
        <taxon>Bacteroidia</taxon>
        <taxon>Bacteroidales</taxon>
        <taxon>Prevotellaceae</taxon>
        <taxon>Segatella</taxon>
    </lineage>
</organism>
<keyword evidence="1" id="KW-0812">Transmembrane</keyword>
<evidence type="ECO:0000259" key="2">
    <source>
        <dbReference type="Pfam" id="PF16401"/>
    </source>
</evidence>
<feature type="transmembrane region" description="Helical" evidence="1">
    <location>
        <begin position="113"/>
        <end position="132"/>
    </location>
</feature>
<keyword evidence="1" id="KW-0472">Membrane</keyword>
<feature type="transmembrane region" description="Helical" evidence="1">
    <location>
        <begin position="250"/>
        <end position="274"/>
    </location>
</feature>
<reference evidence="3" key="1">
    <citation type="submission" date="2021-07" db="EMBL/GenBank/DDBJ databases">
        <title>Genomic diversity and antimicrobial resistance of Prevotella spp. isolated from chronic lung disease airways.</title>
        <authorList>
            <person name="Webb K.A."/>
            <person name="Olagoke O.S."/>
            <person name="Baird T."/>
            <person name="Neill J."/>
            <person name="Pham A."/>
            <person name="Wells T.J."/>
            <person name="Ramsay K.A."/>
            <person name="Bell S.C."/>
            <person name="Sarovich D.S."/>
            <person name="Price E.P."/>
        </authorList>
    </citation>
    <scope>NUCLEOTIDE SEQUENCE</scope>
    <source>
        <strain evidence="3">SCHI0047.S.3</strain>
    </source>
</reference>
<accession>A0AAW4NT96</accession>
<feature type="transmembrane region" description="Helical" evidence="1">
    <location>
        <begin position="85"/>
        <end position="106"/>
    </location>
</feature>
<comment type="caution">
    <text evidence="3">The sequence shown here is derived from an EMBL/GenBank/DDBJ whole genome shotgun (WGS) entry which is preliminary data.</text>
</comment>
<protein>
    <submittedName>
        <fullName evidence="3">DUF5009 domain-containing protein</fullName>
    </submittedName>
</protein>
<evidence type="ECO:0000256" key="1">
    <source>
        <dbReference type="SAM" id="Phobius"/>
    </source>
</evidence>
<feature type="domain" description="DUF5009" evidence="2">
    <location>
        <begin position="7"/>
        <end position="92"/>
    </location>
</feature>
<dbReference type="Pfam" id="PF16401">
    <property type="entry name" value="DUF5009"/>
    <property type="match status" value="1"/>
</dbReference>
<feature type="transmembrane region" description="Helical" evidence="1">
    <location>
        <begin position="138"/>
        <end position="156"/>
    </location>
</feature>
<sequence>MEQKRLRSLDVLRGVTVCLMILVNNGAGKYIYTTLQHSKWNGMTLCDLVFPFFLFIMGISTYLSLKKTNFTWTKQVAFKVAKRTILLFLIGLLINWFDMAIGGTAFDFSHLRIWAVMQRIAVCYFAVCVFALCCNHRYTIPAILILLVAYSLLLFWGKGYAYDSQQNMLAQIDIHLFGINHLYHKSPVDPEGLCSSLSAIAHTLIGFYCGRRMCEAKSTAEKVRRFLIIGLILVVVGYILSFVLPLNKRIWSPSYVFVTCGLAAFIQGLLMYCIDIRGIKASHLTFFLVFGTNPLFLYVVSEVIAILFNSWGIKGMLYERLASFTPNLYLASLEYAIFFMLIHAAIGYVLWKKKVYIKL</sequence>
<dbReference type="RefSeq" id="WP_219425454.1">
    <property type="nucleotide sequence ID" value="NZ_JAHXQY010000005.1"/>
</dbReference>
<evidence type="ECO:0000313" key="4">
    <source>
        <dbReference type="Proteomes" id="UP001196873"/>
    </source>
</evidence>
<feature type="transmembrane region" description="Helical" evidence="1">
    <location>
        <begin position="226"/>
        <end position="244"/>
    </location>
</feature>